<proteinExistence type="predicted"/>
<dbReference type="EMBL" id="LR134405">
    <property type="protein sequence ID" value="VEH68354.1"/>
    <property type="molecule type" value="Genomic_DNA"/>
</dbReference>
<dbReference type="Proteomes" id="UP000278733">
    <property type="component" value="Chromosome"/>
</dbReference>
<gene>
    <name evidence="2" type="ORF">NCTC8284_03587</name>
</gene>
<accession>A0A3S4Y478</accession>
<evidence type="ECO:0000313" key="3">
    <source>
        <dbReference type="Proteomes" id="UP000278733"/>
    </source>
</evidence>
<reference evidence="2 3" key="1">
    <citation type="submission" date="2018-12" db="EMBL/GenBank/DDBJ databases">
        <authorList>
            <consortium name="Pathogen Informatics"/>
        </authorList>
    </citation>
    <scope>NUCLEOTIDE SEQUENCE [LARGE SCALE GENOMIC DNA]</scope>
    <source>
        <strain evidence="2 3">NCTC8284</strain>
    </source>
</reference>
<organism evidence="2 3">
    <name type="scientific">Rodentibacter pneumotropicus</name>
    <dbReference type="NCBI Taxonomy" id="758"/>
    <lineage>
        <taxon>Bacteria</taxon>
        <taxon>Pseudomonadati</taxon>
        <taxon>Pseudomonadota</taxon>
        <taxon>Gammaproteobacteria</taxon>
        <taxon>Pasteurellales</taxon>
        <taxon>Pasteurellaceae</taxon>
        <taxon>Rodentibacter</taxon>
    </lineage>
</organism>
<dbReference type="AlphaFoldDB" id="A0A3S4Y478"/>
<name>A0A3S4Y478_9PAST</name>
<feature type="region of interest" description="Disordered" evidence="1">
    <location>
        <begin position="1"/>
        <end position="23"/>
    </location>
</feature>
<evidence type="ECO:0000256" key="1">
    <source>
        <dbReference type="SAM" id="MobiDB-lite"/>
    </source>
</evidence>
<protein>
    <submittedName>
        <fullName evidence="2">Uncharacterized protein</fullName>
    </submittedName>
</protein>
<evidence type="ECO:0000313" key="2">
    <source>
        <dbReference type="EMBL" id="VEH68354.1"/>
    </source>
</evidence>
<dbReference type="KEGG" id="rpne:NCTC8284_03587"/>
<sequence>MIDFSLIGSERKPRRAGKTAKEREKKIFKELPPKATKKRKSAVKIQKFFKKDKTEIRG</sequence>